<proteinExistence type="predicted"/>
<dbReference type="EMBL" id="CAJDYZ010010113">
    <property type="protein sequence ID" value="CAD1477599.1"/>
    <property type="molecule type" value="Genomic_DNA"/>
</dbReference>
<evidence type="ECO:0000313" key="1">
    <source>
        <dbReference type="EMBL" id="CAD1477599.1"/>
    </source>
</evidence>
<keyword evidence="2" id="KW-1185">Reference proteome</keyword>
<accession>A0A6V7HC29</accession>
<gene>
    <name evidence="1" type="ORF">MHI_LOCUS737069</name>
</gene>
<dbReference type="Proteomes" id="UP000752696">
    <property type="component" value="Unassembled WGS sequence"/>
</dbReference>
<dbReference type="AlphaFoldDB" id="A0A6V7HC29"/>
<protein>
    <submittedName>
        <fullName evidence="1">Uncharacterized protein</fullName>
    </submittedName>
</protein>
<evidence type="ECO:0000313" key="2">
    <source>
        <dbReference type="Proteomes" id="UP000752696"/>
    </source>
</evidence>
<organism evidence="1 2">
    <name type="scientific">Heterotrigona itama</name>
    <dbReference type="NCBI Taxonomy" id="395501"/>
    <lineage>
        <taxon>Eukaryota</taxon>
        <taxon>Metazoa</taxon>
        <taxon>Ecdysozoa</taxon>
        <taxon>Arthropoda</taxon>
        <taxon>Hexapoda</taxon>
        <taxon>Insecta</taxon>
        <taxon>Pterygota</taxon>
        <taxon>Neoptera</taxon>
        <taxon>Endopterygota</taxon>
        <taxon>Hymenoptera</taxon>
        <taxon>Apocrita</taxon>
        <taxon>Aculeata</taxon>
        <taxon>Apoidea</taxon>
        <taxon>Anthophila</taxon>
        <taxon>Apidae</taxon>
        <taxon>Heterotrigona</taxon>
    </lineage>
</organism>
<sequence length="49" mass="5500">MKRTGYSVLATPIFCVLRVARFDNCPTVSELCRSLPKDQLNLKPFAVSN</sequence>
<reference evidence="1" key="1">
    <citation type="submission" date="2020-07" db="EMBL/GenBank/DDBJ databases">
        <authorList>
            <person name="Nazaruddin N."/>
        </authorList>
    </citation>
    <scope>NUCLEOTIDE SEQUENCE</scope>
</reference>
<comment type="caution">
    <text evidence="1">The sequence shown here is derived from an EMBL/GenBank/DDBJ whole genome shotgun (WGS) entry which is preliminary data.</text>
</comment>
<name>A0A6V7HC29_9HYME</name>
<feature type="non-terminal residue" evidence="1">
    <location>
        <position position="49"/>
    </location>
</feature>